<dbReference type="Gene3D" id="2.170.16.10">
    <property type="entry name" value="Hedgehog/Intein (Hint) domain"/>
    <property type="match status" value="1"/>
</dbReference>
<dbReference type="AlphaFoldDB" id="A0A2S8SCT9"/>
<dbReference type="EMBL" id="PVEP01000001">
    <property type="protein sequence ID" value="PQV58667.1"/>
    <property type="molecule type" value="Genomic_DNA"/>
</dbReference>
<evidence type="ECO:0000259" key="1">
    <source>
        <dbReference type="Pfam" id="PF13403"/>
    </source>
</evidence>
<proteinExistence type="predicted"/>
<dbReference type="Proteomes" id="UP000238338">
    <property type="component" value="Unassembled WGS sequence"/>
</dbReference>
<dbReference type="InterPro" id="IPR006141">
    <property type="entry name" value="Intein_N"/>
</dbReference>
<name>A0A2S8SCT9_9RHOB</name>
<organism evidence="2 3">
    <name type="scientific">Albidovulum denitrificans</name>
    <dbReference type="NCBI Taxonomy" id="404881"/>
    <lineage>
        <taxon>Bacteria</taxon>
        <taxon>Pseudomonadati</taxon>
        <taxon>Pseudomonadota</taxon>
        <taxon>Alphaproteobacteria</taxon>
        <taxon>Rhodobacterales</taxon>
        <taxon>Paracoccaceae</taxon>
        <taxon>Albidovulum</taxon>
    </lineage>
</organism>
<comment type="caution">
    <text evidence="2">The sequence shown here is derived from an EMBL/GenBank/DDBJ whole genome shotgun (WGS) entry which is preliminary data.</text>
</comment>
<feature type="domain" description="Hedgehog/Intein (Hint)" evidence="1">
    <location>
        <begin position="26"/>
        <end position="166"/>
    </location>
</feature>
<dbReference type="InterPro" id="IPR028992">
    <property type="entry name" value="Hedgehog/Intein_dom"/>
</dbReference>
<dbReference type="PROSITE" id="PS50817">
    <property type="entry name" value="INTEIN_N_TER"/>
    <property type="match status" value="1"/>
</dbReference>
<gene>
    <name evidence="2" type="ORF">LX70_00479</name>
</gene>
<sequence>MCSGCDGSVGMTIRRKTNTGKAPYTPCFVAGCRIATDRGAVAVEDLRVGDRVLTRDHGYRPIRWIGAREFTEETLTDFPELRPVTIAAGALDGLLPSADLTVSPQHRMLIRAPEGGGEVLVPAISLTARDGIAVAGQGGVIYYHLMFDAHEVICSEGAWSESFLPDADALAGVHSAQLREILTIFPELARPAGLVSYGGPARHCADMAGLSAAA</sequence>
<accession>A0A2S8SCT9</accession>
<dbReference type="Pfam" id="PF13403">
    <property type="entry name" value="Hint_2"/>
    <property type="match status" value="1"/>
</dbReference>
<keyword evidence="3" id="KW-1185">Reference proteome</keyword>
<reference evidence="2 3" key="1">
    <citation type="submission" date="2018-02" db="EMBL/GenBank/DDBJ databases">
        <title>Genomic Encyclopedia of Archaeal and Bacterial Type Strains, Phase II (KMG-II): from individual species to whole genera.</title>
        <authorList>
            <person name="Goeker M."/>
        </authorList>
    </citation>
    <scope>NUCLEOTIDE SEQUENCE [LARGE SCALE GENOMIC DNA]</scope>
    <source>
        <strain evidence="2 3">DSM 18921</strain>
    </source>
</reference>
<evidence type="ECO:0000313" key="3">
    <source>
        <dbReference type="Proteomes" id="UP000238338"/>
    </source>
</evidence>
<evidence type="ECO:0000313" key="2">
    <source>
        <dbReference type="EMBL" id="PQV58667.1"/>
    </source>
</evidence>
<dbReference type="InterPro" id="IPR036844">
    <property type="entry name" value="Hint_dom_sf"/>
</dbReference>
<dbReference type="GO" id="GO:0016539">
    <property type="term" value="P:intein-mediated protein splicing"/>
    <property type="evidence" value="ECO:0007669"/>
    <property type="project" value="InterPro"/>
</dbReference>
<protein>
    <submittedName>
        <fullName evidence="2">Hint domain-containing protein</fullName>
    </submittedName>
</protein>
<dbReference type="SUPFAM" id="SSF51294">
    <property type="entry name" value="Hedgehog/intein (Hint) domain"/>
    <property type="match status" value="1"/>
</dbReference>